<accession>A0ABN8VNY7</accession>
<dbReference type="Proteomes" id="UP001152964">
    <property type="component" value="Chromosome 4"/>
</dbReference>
<dbReference type="PANTHER" id="PTHR40422">
    <property type="entry name" value="TRANSLATION MACHINERY-ASSOCIATED PROTEIN 17"/>
    <property type="match status" value="1"/>
</dbReference>
<protein>
    <recommendedName>
        <fullName evidence="4">TMA17-like protein</fullName>
    </recommendedName>
</protein>
<keyword evidence="3" id="KW-1185">Reference proteome</keyword>
<dbReference type="InterPro" id="IPR038966">
    <property type="entry name" value="TMA17"/>
</dbReference>
<reference evidence="2" key="1">
    <citation type="submission" date="2022-08" db="EMBL/GenBank/DDBJ databases">
        <authorList>
            <person name="Byrne P K."/>
        </authorList>
    </citation>
    <scope>NUCLEOTIDE SEQUENCE</scope>
    <source>
        <strain evidence="2">UCD650</strain>
    </source>
</reference>
<evidence type="ECO:0000256" key="1">
    <source>
        <dbReference type="SAM" id="MobiDB-lite"/>
    </source>
</evidence>
<dbReference type="PANTHER" id="PTHR40422:SF1">
    <property type="entry name" value="TRANSLATION MACHINERY-ASSOCIATED PROTEIN 17"/>
    <property type="match status" value="1"/>
</dbReference>
<evidence type="ECO:0000313" key="3">
    <source>
        <dbReference type="Proteomes" id="UP001152964"/>
    </source>
</evidence>
<name>A0ABN8VNY7_SACEU</name>
<evidence type="ECO:0000313" key="2">
    <source>
        <dbReference type="EMBL" id="CAI1897889.1"/>
    </source>
</evidence>
<feature type="compositionally biased region" description="Basic and acidic residues" evidence="1">
    <location>
        <begin position="150"/>
        <end position="164"/>
    </location>
</feature>
<proteinExistence type="predicted"/>
<dbReference type="EMBL" id="OX291494">
    <property type="protein sequence ID" value="CAI1897889.1"/>
    <property type="molecule type" value="Genomic_DNA"/>
</dbReference>
<organism evidence="2 3">
    <name type="scientific">Saccharomyces eubayanus</name>
    <name type="common">Yeast</name>
    <dbReference type="NCBI Taxonomy" id="1080349"/>
    <lineage>
        <taxon>Eukaryota</taxon>
        <taxon>Fungi</taxon>
        <taxon>Dikarya</taxon>
        <taxon>Ascomycota</taxon>
        <taxon>Saccharomycotina</taxon>
        <taxon>Saccharomycetes</taxon>
        <taxon>Saccharomycetales</taxon>
        <taxon>Saccharomycetaceae</taxon>
        <taxon>Saccharomyces</taxon>
    </lineage>
</organism>
<feature type="region of interest" description="Disordered" evidence="1">
    <location>
        <begin position="142"/>
        <end position="170"/>
    </location>
</feature>
<sequence length="182" mass="20498">MVESLFPLPERGVRLSNNTKHNNKHTHTLINTMCSAGGIRRPIQIEEFKTAISGMSDMELAQIKKEIENSINHLQRSSARLGKYIAKLEGDEERLDADDSDDLENIDSGDLALYKDSVRENDIVLNNYNERVDALEQETVYRKTGRGKSKREADAKDKTSKGTDVDMDNTNVDVVTPNSIFI</sequence>
<evidence type="ECO:0008006" key="4">
    <source>
        <dbReference type="Google" id="ProtNLM"/>
    </source>
</evidence>
<gene>
    <name evidence="2" type="primary">U6500D01360</name>
    <name evidence="2" type="ORF">SEUBUCD650_0D01360</name>
</gene>